<feature type="domain" description="HTH marR-type" evidence="2">
    <location>
        <begin position="7"/>
        <end position="139"/>
    </location>
</feature>
<dbReference type="STRING" id="1798.AWC30_05925"/>
<evidence type="ECO:0000313" key="4">
    <source>
        <dbReference type="Proteomes" id="UP000193090"/>
    </source>
</evidence>
<evidence type="ECO:0000313" key="3">
    <source>
        <dbReference type="EMBL" id="ORX06639.1"/>
    </source>
</evidence>
<dbReference type="InterPro" id="IPR036390">
    <property type="entry name" value="WH_DNA-bd_sf"/>
</dbReference>
<name>A0A1X2EM51_9MYCO</name>
<dbReference type="PANTHER" id="PTHR33164">
    <property type="entry name" value="TRANSCRIPTIONAL REGULATOR, MARR FAMILY"/>
    <property type="match status" value="1"/>
</dbReference>
<feature type="region of interest" description="Disordered" evidence="1">
    <location>
        <begin position="83"/>
        <end position="102"/>
    </location>
</feature>
<dbReference type="Pfam" id="PF12802">
    <property type="entry name" value="MarR_2"/>
    <property type="match status" value="1"/>
</dbReference>
<dbReference type="Gene3D" id="1.10.10.10">
    <property type="entry name" value="Winged helix-like DNA-binding domain superfamily/Winged helix DNA-binding domain"/>
    <property type="match status" value="1"/>
</dbReference>
<sequence>MPRVETEHAVGYLVKRVQLVLRRRCDDALRPTGVSMAQHAVLRALSDHPDASAAQLARLCFVTRQSLRDVLNSLRSMGLVEPTEAPSRGRAQSLRLTPTGRERLRDSTSAVAEVETAMTQGLPATAVAELRALLTSCAENLES</sequence>
<dbReference type="PANTHER" id="PTHR33164:SF43">
    <property type="entry name" value="HTH-TYPE TRANSCRIPTIONAL REPRESSOR YETL"/>
    <property type="match status" value="1"/>
</dbReference>
<dbReference type="SUPFAM" id="SSF46785">
    <property type="entry name" value="Winged helix' DNA-binding domain"/>
    <property type="match status" value="1"/>
</dbReference>
<comment type="caution">
    <text evidence="3">The sequence shown here is derived from an EMBL/GenBank/DDBJ whole genome shotgun (WGS) entry which is preliminary data.</text>
</comment>
<dbReference type="OrthoDB" id="3177763at2"/>
<dbReference type="EMBL" id="LQPZ01000015">
    <property type="protein sequence ID" value="ORX06639.1"/>
    <property type="molecule type" value="Genomic_DNA"/>
</dbReference>
<dbReference type="AlphaFoldDB" id="A0A1X2EM51"/>
<proteinExistence type="predicted"/>
<dbReference type="GO" id="GO:0006950">
    <property type="term" value="P:response to stress"/>
    <property type="evidence" value="ECO:0007669"/>
    <property type="project" value="TreeGrafter"/>
</dbReference>
<gene>
    <name evidence="3" type="ORF">AWC30_05925</name>
</gene>
<dbReference type="InterPro" id="IPR036388">
    <property type="entry name" value="WH-like_DNA-bd_sf"/>
</dbReference>
<dbReference type="RefSeq" id="WP_085109221.1">
    <property type="nucleotide sequence ID" value="NZ_JACKSN010000013.1"/>
</dbReference>
<accession>A0A1X2EM51</accession>
<protein>
    <submittedName>
        <fullName evidence="3">MarR family transcriptional regulator</fullName>
    </submittedName>
</protein>
<dbReference type="SMART" id="SM00347">
    <property type="entry name" value="HTH_MARR"/>
    <property type="match status" value="1"/>
</dbReference>
<organism evidence="3 4">
    <name type="scientific">Mycolicibacillus trivialis</name>
    <dbReference type="NCBI Taxonomy" id="1798"/>
    <lineage>
        <taxon>Bacteria</taxon>
        <taxon>Bacillati</taxon>
        <taxon>Actinomycetota</taxon>
        <taxon>Actinomycetes</taxon>
        <taxon>Mycobacteriales</taxon>
        <taxon>Mycobacteriaceae</taxon>
        <taxon>Mycolicibacillus</taxon>
    </lineage>
</organism>
<dbReference type="InterPro" id="IPR000835">
    <property type="entry name" value="HTH_MarR-typ"/>
</dbReference>
<dbReference type="Proteomes" id="UP000193090">
    <property type="component" value="Unassembled WGS sequence"/>
</dbReference>
<reference evidence="3 4" key="1">
    <citation type="submission" date="2016-01" db="EMBL/GenBank/DDBJ databases">
        <title>The new phylogeny of the genus Mycobacterium.</title>
        <authorList>
            <person name="Tarcisio F."/>
            <person name="Conor M."/>
            <person name="Antonella G."/>
            <person name="Elisabetta G."/>
            <person name="Giulia F.S."/>
            <person name="Sara T."/>
            <person name="Anna F."/>
            <person name="Clotilde B."/>
            <person name="Roberto B."/>
            <person name="Veronica D.S."/>
            <person name="Fabio R."/>
            <person name="Monica P."/>
            <person name="Olivier J."/>
            <person name="Enrico T."/>
            <person name="Nicola S."/>
        </authorList>
    </citation>
    <scope>NUCLEOTIDE SEQUENCE [LARGE SCALE GENOMIC DNA]</scope>
    <source>
        <strain evidence="3 4">DSM 44153</strain>
    </source>
</reference>
<evidence type="ECO:0000256" key="1">
    <source>
        <dbReference type="SAM" id="MobiDB-lite"/>
    </source>
</evidence>
<evidence type="ECO:0000259" key="2">
    <source>
        <dbReference type="PROSITE" id="PS50995"/>
    </source>
</evidence>
<dbReference type="PROSITE" id="PS50995">
    <property type="entry name" value="HTH_MARR_2"/>
    <property type="match status" value="1"/>
</dbReference>
<dbReference type="GO" id="GO:0003700">
    <property type="term" value="F:DNA-binding transcription factor activity"/>
    <property type="evidence" value="ECO:0007669"/>
    <property type="project" value="InterPro"/>
</dbReference>
<dbReference type="InterPro" id="IPR039422">
    <property type="entry name" value="MarR/SlyA-like"/>
</dbReference>
<keyword evidence="4" id="KW-1185">Reference proteome</keyword>